<dbReference type="Pfam" id="PF01379">
    <property type="entry name" value="Porphobil_deam"/>
    <property type="match status" value="2"/>
</dbReference>
<feature type="domain" description="Porphobilinogen deaminase N-terminal" evidence="6">
    <location>
        <begin position="67"/>
        <end position="187"/>
    </location>
</feature>
<dbReference type="InterPro" id="IPR022418">
    <property type="entry name" value="Porphobilinogen_deaminase_C"/>
</dbReference>
<dbReference type="PRINTS" id="PR00151">
    <property type="entry name" value="PORPHBDMNASE"/>
</dbReference>
<organism evidence="8 9">
    <name type="scientific">Plasmodium gonderi</name>
    <dbReference type="NCBI Taxonomy" id="77519"/>
    <lineage>
        <taxon>Eukaryota</taxon>
        <taxon>Sar</taxon>
        <taxon>Alveolata</taxon>
        <taxon>Apicomplexa</taxon>
        <taxon>Aconoidasida</taxon>
        <taxon>Haemosporida</taxon>
        <taxon>Plasmodiidae</taxon>
        <taxon>Plasmodium</taxon>
        <taxon>Plasmodium (Plasmodium)</taxon>
    </lineage>
</organism>
<dbReference type="EC" id="2.5.1.61" evidence="2"/>
<sequence>MHILALLLLCTCTSIYVCRNVHLMYNSFVNVHNLGLQGNKNLYMKINLCRYKNCKKKLQHVHVGQEIIIGTRDSPLAIKQSEKVKRKLLAHFKKINKNVNVILKPIKTTGDKILDRNVGLFGGKGIFTKELDDQLIKNNVHICVHSLKDVPMELPEQIHLSCFLIRDTINDVFLSMKYRTLGDINKMKVDNSDNYGNDNTMEEHYKLAQETQELHKADAYTGNYNFDQQDKLSRTIGTSSLRRRSQIKYTYKNITIKQIRGNINTRIAKVYNGDYDSIIIAKCGLERLVTKKAIRNIISRKNRLLKKPIIINYNNTNIDLSLFNIQQINTRTIFPALCQGIIAVSSHKNNKVISDILKNINDDKSEIMANIERSFLYQIEGNCMMPIGGYTKIVKKQIFFNAVINDIQGREKYHVREIGHVHNYDDIAVKAAIKIKEKIGIEKFNKIREEAALYYA</sequence>
<feature type="domain" description="Porphobilinogen deaminase N-terminal" evidence="6">
    <location>
        <begin position="205"/>
        <end position="353"/>
    </location>
</feature>
<dbReference type="InterPro" id="IPR022417">
    <property type="entry name" value="Porphobilin_deaminase_N"/>
</dbReference>
<dbReference type="Gene3D" id="3.30.160.40">
    <property type="entry name" value="Porphobilinogen deaminase, C-terminal domain"/>
    <property type="match status" value="1"/>
</dbReference>
<dbReference type="Gene3D" id="3.40.190.10">
    <property type="entry name" value="Periplasmic binding protein-like II"/>
    <property type="match status" value="2"/>
</dbReference>
<feature type="chain" id="PRO_5012078651" description="hydroxymethylbilane synthase" evidence="5">
    <location>
        <begin position="19"/>
        <end position="456"/>
    </location>
</feature>
<evidence type="ECO:0000256" key="2">
    <source>
        <dbReference type="ARBA" id="ARBA00012655"/>
    </source>
</evidence>
<evidence type="ECO:0000256" key="5">
    <source>
        <dbReference type="SAM" id="SignalP"/>
    </source>
</evidence>
<dbReference type="GeneID" id="39749567"/>
<accession>A0A1Y1JK13</accession>
<dbReference type="InterPro" id="IPR036803">
    <property type="entry name" value="Porphobilinogen_deaminase_C_sf"/>
</dbReference>
<protein>
    <recommendedName>
        <fullName evidence="2">hydroxymethylbilane synthase</fullName>
        <ecNumber evidence="2">2.5.1.61</ecNumber>
    </recommendedName>
</protein>
<comment type="similarity">
    <text evidence="1">Belongs to the HMBS family.</text>
</comment>
<dbReference type="RefSeq" id="XP_028545418.1">
    <property type="nucleotide sequence ID" value="XM_028689617.1"/>
</dbReference>
<name>A0A1Y1JK13_PLAGO</name>
<keyword evidence="5" id="KW-0732">Signal</keyword>
<evidence type="ECO:0000256" key="1">
    <source>
        <dbReference type="ARBA" id="ARBA00005638"/>
    </source>
</evidence>
<feature type="signal peptide" evidence="5">
    <location>
        <begin position="1"/>
        <end position="18"/>
    </location>
</feature>
<dbReference type="SUPFAM" id="SSF54782">
    <property type="entry name" value="Porphobilinogen deaminase (hydroxymethylbilane synthase), C-terminal domain"/>
    <property type="match status" value="1"/>
</dbReference>
<dbReference type="PANTHER" id="PTHR11557:SF0">
    <property type="entry name" value="PORPHOBILINOGEN DEAMINASE"/>
    <property type="match status" value="1"/>
</dbReference>
<evidence type="ECO:0000256" key="3">
    <source>
        <dbReference type="ARBA" id="ARBA00022679"/>
    </source>
</evidence>
<keyword evidence="9" id="KW-1185">Reference proteome</keyword>
<dbReference type="InterPro" id="IPR000860">
    <property type="entry name" value="HemC"/>
</dbReference>
<evidence type="ECO:0000259" key="6">
    <source>
        <dbReference type="Pfam" id="PF01379"/>
    </source>
</evidence>
<dbReference type="AlphaFoldDB" id="A0A1Y1JK13"/>
<keyword evidence="4" id="KW-0627">Porphyrin biosynthesis</keyword>
<dbReference type="SUPFAM" id="SSF53850">
    <property type="entry name" value="Periplasmic binding protein-like II"/>
    <property type="match status" value="2"/>
</dbReference>
<dbReference type="GO" id="GO:0004418">
    <property type="term" value="F:hydroxymethylbilane synthase activity"/>
    <property type="evidence" value="ECO:0007669"/>
    <property type="project" value="UniProtKB-EC"/>
</dbReference>
<reference evidence="9" key="1">
    <citation type="submission" date="2017-04" db="EMBL/GenBank/DDBJ databases">
        <title>Plasmodium gonderi genome.</title>
        <authorList>
            <person name="Arisue N."/>
            <person name="Honma H."/>
            <person name="Kawai S."/>
            <person name="Tougan T."/>
            <person name="Tanabe K."/>
            <person name="Horii T."/>
        </authorList>
    </citation>
    <scope>NUCLEOTIDE SEQUENCE [LARGE SCALE GENOMIC DNA]</scope>
    <source>
        <strain evidence="9">ATCC 30045</strain>
    </source>
</reference>
<comment type="caution">
    <text evidence="8">The sequence shown here is derived from an EMBL/GenBank/DDBJ whole genome shotgun (WGS) entry which is preliminary data.</text>
</comment>
<feature type="domain" description="Porphobilinogen deaminase C-terminal" evidence="7">
    <location>
        <begin position="370"/>
        <end position="435"/>
    </location>
</feature>
<evidence type="ECO:0000259" key="7">
    <source>
        <dbReference type="Pfam" id="PF03900"/>
    </source>
</evidence>
<dbReference type="Pfam" id="PF03900">
    <property type="entry name" value="Porphobil_deamC"/>
    <property type="match status" value="1"/>
</dbReference>
<dbReference type="EMBL" id="BDQF01000014">
    <property type="protein sequence ID" value="GAW82829.1"/>
    <property type="molecule type" value="Genomic_DNA"/>
</dbReference>
<dbReference type="GO" id="GO:0005737">
    <property type="term" value="C:cytoplasm"/>
    <property type="evidence" value="ECO:0007669"/>
    <property type="project" value="TreeGrafter"/>
</dbReference>
<dbReference type="PANTHER" id="PTHR11557">
    <property type="entry name" value="PORPHOBILINOGEN DEAMINASE"/>
    <property type="match status" value="1"/>
</dbReference>
<gene>
    <name evidence="8" type="ORF">PGO_131010</name>
</gene>
<dbReference type="Proteomes" id="UP000195521">
    <property type="component" value="Unassembled WGS sequence"/>
</dbReference>
<proteinExistence type="inferred from homology"/>
<evidence type="ECO:0000256" key="4">
    <source>
        <dbReference type="ARBA" id="ARBA00023244"/>
    </source>
</evidence>
<keyword evidence="3" id="KW-0808">Transferase</keyword>
<evidence type="ECO:0000313" key="9">
    <source>
        <dbReference type="Proteomes" id="UP000195521"/>
    </source>
</evidence>
<evidence type="ECO:0000313" key="8">
    <source>
        <dbReference type="EMBL" id="GAW82829.1"/>
    </source>
</evidence>
<dbReference type="OrthoDB" id="564646at2759"/>
<dbReference type="GO" id="GO:0006783">
    <property type="term" value="P:heme biosynthetic process"/>
    <property type="evidence" value="ECO:0007669"/>
    <property type="project" value="TreeGrafter"/>
</dbReference>